<dbReference type="Proteomes" id="UP000323653">
    <property type="component" value="Chromosome"/>
</dbReference>
<sequence length="78" mass="9522">MEYQKFRDRQKSPTKRFLFILGLTMFGVYFALGLMIIFWDNFPLLIGVDKVWKIAFAVLLIVYSFFRFVRLIRQQQYE</sequence>
<gene>
    <name evidence="2" type="ORF">FYC62_14115</name>
</gene>
<dbReference type="KEGG" id="pej:FYC62_14115"/>
<feature type="transmembrane region" description="Helical" evidence="1">
    <location>
        <begin position="17"/>
        <end position="39"/>
    </location>
</feature>
<organism evidence="2 3">
    <name type="scientific">Pedobacter aquae</name>
    <dbReference type="NCBI Taxonomy" id="2605747"/>
    <lineage>
        <taxon>Bacteria</taxon>
        <taxon>Pseudomonadati</taxon>
        <taxon>Bacteroidota</taxon>
        <taxon>Sphingobacteriia</taxon>
        <taxon>Sphingobacteriales</taxon>
        <taxon>Sphingobacteriaceae</taxon>
        <taxon>Pedobacter</taxon>
    </lineage>
</organism>
<feature type="transmembrane region" description="Helical" evidence="1">
    <location>
        <begin position="51"/>
        <end position="69"/>
    </location>
</feature>
<keyword evidence="1" id="KW-0472">Membrane</keyword>
<proteinExistence type="predicted"/>
<accession>A0A5C0VJH4</accession>
<name>A0A5C0VJH4_9SPHI</name>
<evidence type="ECO:0000313" key="2">
    <source>
        <dbReference type="EMBL" id="QEK52666.1"/>
    </source>
</evidence>
<reference evidence="2 3" key="1">
    <citation type="submission" date="2019-08" db="EMBL/GenBank/DDBJ databases">
        <title>Pedobacter sp. nov., isolated from Han river, South Korea.</title>
        <authorList>
            <person name="Lee D.-H."/>
            <person name="Kim Y.-S."/>
            <person name="Hwang E.-M."/>
            <person name="Le Tran T.C."/>
            <person name="Cha C.-J."/>
        </authorList>
    </citation>
    <scope>NUCLEOTIDE SEQUENCE [LARGE SCALE GENOMIC DNA]</scope>
    <source>
        <strain evidence="2 3">CJ43</strain>
    </source>
</reference>
<dbReference type="EMBL" id="CP043329">
    <property type="protein sequence ID" value="QEK52666.1"/>
    <property type="molecule type" value="Genomic_DNA"/>
</dbReference>
<keyword evidence="3" id="KW-1185">Reference proteome</keyword>
<keyword evidence="1" id="KW-1133">Transmembrane helix</keyword>
<keyword evidence="1" id="KW-0812">Transmembrane</keyword>
<evidence type="ECO:0000256" key="1">
    <source>
        <dbReference type="SAM" id="Phobius"/>
    </source>
</evidence>
<dbReference type="AlphaFoldDB" id="A0A5C0VJH4"/>
<evidence type="ECO:0000313" key="3">
    <source>
        <dbReference type="Proteomes" id="UP000323653"/>
    </source>
</evidence>
<protein>
    <submittedName>
        <fullName evidence="2">Uncharacterized protein</fullName>
    </submittedName>
</protein>